<proteinExistence type="predicted"/>
<dbReference type="AlphaFoldDB" id="A0A939GFU0"/>
<dbReference type="InterPro" id="IPR017937">
    <property type="entry name" value="Thioredoxin_CS"/>
</dbReference>
<dbReference type="InterPro" id="IPR036249">
    <property type="entry name" value="Thioredoxin-like_sf"/>
</dbReference>
<evidence type="ECO:0000259" key="2">
    <source>
        <dbReference type="Pfam" id="PF03190"/>
    </source>
</evidence>
<sequence>MRRFSLILLALTAVFLISLSGFKPADVPKPNPAKINWMTFKEAYELNRKAPRKLVIDVYTDWCGWCKVMDQRTFSQPAIIDYVNTHYYAVKLNAEMNEDVTIGDHTFKKQGNAHELAVSLLKGQMGYPTTVFMNEKMEMIQPISGFLEPRTFHQIITYFGGDFQAKEKFDDFKTGTYVKEFQPAMPVAGTGK</sequence>
<dbReference type="EMBL" id="JAFMYV010000003">
    <property type="protein sequence ID" value="MBO0936710.1"/>
    <property type="molecule type" value="Genomic_DNA"/>
</dbReference>
<feature type="domain" description="Spermatogenesis-associated protein 20-like TRX" evidence="2">
    <location>
        <begin position="34"/>
        <end position="140"/>
    </location>
</feature>
<keyword evidence="1" id="KW-0676">Redox-active center</keyword>
<organism evidence="3 4">
    <name type="scientific">Fibrella rubiginis</name>
    <dbReference type="NCBI Taxonomy" id="2817060"/>
    <lineage>
        <taxon>Bacteria</taxon>
        <taxon>Pseudomonadati</taxon>
        <taxon>Bacteroidota</taxon>
        <taxon>Cytophagia</taxon>
        <taxon>Cytophagales</taxon>
        <taxon>Spirosomataceae</taxon>
        <taxon>Fibrella</taxon>
    </lineage>
</organism>
<dbReference type="PROSITE" id="PS00194">
    <property type="entry name" value="THIOREDOXIN_1"/>
    <property type="match status" value="1"/>
</dbReference>
<dbReference type="Pfam" id="PF03190">
    <property type="entry name" value="Thioredox_DsbH"/>
    <property type="match status" value="1"/>
</dbReference>
<reference evidence="3" key="1">
    <citation type="submission" date="2021-03" db="EMBL/GenBank/DDBJ databases">
        <title>Fibrella sp. HMF5335 genome sequencing and assembly.</title>
        <authorList>
            <person name="Kang H."/>
            <person name="Kim H."/>
            <person name="Bae S."/>
            <person name="Joh K."/>
        </authorList>
    </citation>
    <scope>NUCLEOTIDE SEQUENCE</scope>
    <source>
        <strain evidence="3">HMF5335</strain>
    </source>
</reference>
<dbReference type="RefSeq" id="WP_207364257.1">
    <property type="nucleotide sequence ID" value="NZ_JAFMYV010000003.1"/>
</dbReference>
<dbReference type="Gene3D" id="3.40.30.10">
    <property type="entry name" value="Glutaredoxin"/>
    <property type="match status" value="1"/>
</dbReference>
<evidence type="ECO:0000313" key="3">
    <source>
        <dbReference type="EMBL" id="MBO0936710.1"/>
    </source>
</evidence>
<keyword evidence="4" id="KW-1185">Reference proteome</keyword>
<evidence type="ECO:0000313" key="4">
    <source>
        <dbReference type="Proteomes" id="UP000664034"/>
    </source>
</evidence>
<accession>A0A939GFU0</accession>
<dbReference type="SUPFAM" id="SSF52833">
    <property type="entry name" value="Thioredoxin-like"/>
    <property type="match status" value="1"/>
</dbReference>
<dbReference type="InterPro" id="IPR004879">
    <property type="entry name" value="Ssp411-like_TRX"/>
</dbReference>
<comment type="caution">
    <text evidence="3">The sequence shown here is derived from an EMBL/GenBank/DDBJ whole genome shotgun (WGS) entry which is preliminary data.</text>
</comment>
<protein>
    <submittedName>
        <fullName evidence="3">DUF255 domain-containing protein</fullName>
    </submittedName>
</protein>
<name>A0A939GFU0_9BACT</name>
<gene>
    <name evidence="3" type="ORF">J2I47_09155</name>
</gene>
<dbReference type="Proteomes" id="UP000664034">
    <property type="component" value="Unassembled WGS sequence"/>
</dbReference>
<evidence type="ECO:0000256" key="1">
    <source>
        <dbReference type="ARBA" id="ARBA00023284"/>
    </source>
</evidence>